<keyword evidence="2" id="KW-0813">Transport</keyword>
<evidence type="ECO:0000313" key="8">
    <source>
        <dbReference type="EMBL" id="OMJ90133.1"/>
    </source>
</evidence>
<dbReference type="InterPro" id="IPR036259">
    <property type="entry name" value="MFS_trans_sf"/>
</dbReference>
<dbReference type="GO" id="GO:0022857">
    <property type="term" value="F:transmembrane transporter activity"/>
    <property type="evidence" value="ECO:0007669"/>
    <property type="project" value="InterPro"/>
</dbReference>
<dbReference type="Pfam" id="PF07690">
    <property type="entry name" value="MFS_1"/>
    <property type="match status" value="1"/>
</dbReference>
<dbReference type="Gene3D" id="1.20.1250.20">
    <property type="entry name" value="MFS general substrate transporter like domains"/>
    <property type="match status" value="2"/>
</dbReference>
<evidence type="ECO:0000256" key="5">
    <source>
        <dbReference type="ARBA" id="ARBA00023136"/>
    </source>
</evidence>
<name>A0A1R2CM86_9CILI</name>
<feature type="transmembrane region" description="Helical" evidence="6">
    <location>
        <begin position="136"/>
        <end position="157"/>
    </location>
</feature>
<keyword evidence="4 6" id="KW-1133">Transmembrane helix</keyword>
<dbReference type="PANTHER" id="PTHR23506:SF26">
    <property type="entry name" value="MFS-TYPE TRANSPORTER SLC18B1"/>
    <property type="match status" value="1"/>
</dbReference>
<evidence type="ECO:0000256" key="4">
    <source>
        <dbReference type="ARBA" id="ARBA00022989"/>
    </source>
</evidence>
<evidence type="ECO:0000256" key="2">
    <source>
        <dbReference type="ARBA" id="ARBA00022448"/>
    </source>
</evidence>
<feature type="transmembrane region" description="Helical" evidence="6">
    <location>
        <begin position="98"/>
        <end position="124"/>
    </location>
</feature>
<dbReference type="PROSITE" id="PS50850">
    <property type="entry name" value="MFS"/>
    <property type="match status" value="1"/>
</dbReference>
<feature type="transmembrane region" description="Helical" evidence="6">
    <location>
        <begin position="345"/>
        <end position="365"/>
    </location>
</feature>
<feature type="domain" description="Major facilitator superfamily (MFS) profile" evidence="7">
    <location>
        <begin position="207"/>
        <end position="417"/>
    </location>
</feature>
<feature type="transmembrane region" description="Helical" evidence="6">
    <location>
        <begin position="302"/>
        <end position="324"/>
    </location>
</feature>
<dbReference type="EMBL" id="MPUH01000109">
    <property type="protein sequence ID" value="OMJ90133.1"/>
    <property type="molecule type" value="Genomic_DNA"/>
</dbReference>
<feature type="transmembrane region" description="Helical" evidence="6">
    <location>
        <begin position="12"/>
        <end position="32"/>
    </location>
</feature>
<feature type="transmembrane region" description="Helical" evidence="6">
    <location>
        <begin position="38"/>
        <end position="60"/>
    </location>
</feature>
<dbReference type="InterPro" id="IPR020846">
    <property type="entry name" value="MFS_dom"/>
</dbReference>
<accession>A0A1R2CM86</accession>
<feature type="transmembrane region" description="Helical" evidence="6">
    <location>
        <begin position="72"/>
        <end position="92"/>
    </location>
</feature>
<keyword evidence="3 6" id="KW-0812">Transmembrane</keyword>
<evidence type="ECO:0000256" key="1">
    <source>
        <dbReference type="ARBA" id="ARBA00004141"/>
    </source>
</evidence>
<feature type="transmembrane region" description="Helical" evidence="6">
    <location>
        <begin position="274"/>
        <end position="296"/>
    </location>
</feature>
<feature type="transmembrane region" description="Helical" evidence="6">
    <location>
        <begin position="208"/>
        <end position="229"/>
    </location>
</feature>
<dbReference type="SUPFAM" id="SSF103473">
    <property type="entry name" value="MFS general substrate transporter"/>
    <property type="match status" value="1"/>
</dbReference>
<evidence type="ECO:0000313" key="9">
    <source>
        <dbReference type="Proteomes" id="UP000187209"/>
    </source>
</evidence>
<keyword evidence="5 6" id="KW-0472">Membrane</keyword>
<protein>
    <recommendedName>
        <fullName evidence="7">Major facilitator superfamily (MFS) profile domain-containing protein</fullName>
    </recommendedName>
</protein>
<dbReference type="OrthoDB" id="298065at2759"/>
<dbReference type="AlphaFoldDB" id="A0A1R2CM86"/>
<keyword evidence="9" id="KW-1185">Reference proteome</keyword>
<feature type="transmembrane region" description="Helical" evidence="6">
    <location>
        <begin position="163"/>
        <end position="187"/>
    </location>
</feature>
<evidence type="ECO:0000256" key="3">
    <source>
        <dbReference type="ARBA" id="ARBA00022692"/>
    </source>
</evidence>
<dbReference type="PANTHER" id="PTHR23506">
    <property type="entry name" value="GH10249P"/>
    <property type="match status" value="1"/>
</dbReference>
<sequence length="417" mass="46536">MGEFAKELSIYSYLIMAFISNTCIFTFFPKIAESKDFPLSQVGIVFSINPLCNIICSCILSKTIHKIGRKTVIQLSITFSGLSMLVFSPILLTDIYGFAIFSILNRIFVGISMSCGLVAAISVFTSDYPEKIPEMIGKMEVAISVGLILGSLCGPFMEKIGIGISFIVFGCLFLLALPITSYFLQTFRPYEMHNTSLIPLSLALKPKIFFTLIMDFIFLFQFGLLGTILEIHLGNFGFSNIEVGFVFSLETISYLICALVFAKIFKINEERYPMIVGLWILGFGYLLLGSAGYLISFKEISIIGLPFIGIGECLIYLFSVPYIINAAHSSYKYPKNDELNDKISVFVQVASSIGEILGPIYAGFISDLYSIQTACVCFIIFCFLFSLIYCLFTQMIPELFCKTNLKNTFKDQLIPKP</sequence>
<organism evidence="8 9">
    <name type="scientific">Stentor coeruleus</name>
    <dbReference type="NCBI Taxonomy" id="5963"/>
    <lineage>
        <taxon>Eukaryota</taxon>
        <taxon>Sar</taxon>
        <taxon>Alveolata</taxon>
        <taxon>Ciliophora</taxon>
        <taxon>Postciliodesmatophora</taxon>
        <taxon>Heterotrichea</taxon>
        <taxon>Heterotrichida</taxon>
        <taxon>Stentoridae</taxon>
        <taxon>Stentor</taxon>
    </lineage>
</organism>
<dbReference type="InterPro" id="IPR050930">
    <property type="entry name" value="MFS_Vesicular_Transporter"/>
</dbReference>
<dbReference type="InterPro" id="IPR011701">
    <property type="entry name" value="MFS"/>
</dbReference>
<reference evidence="8 9" key="1">
    <citation type="submission" date="2016-11" db="EMBL/GenBank/DDBJ databases">
        <title>The macronuclear genome of Stentor coeruleus: a giant cell with tiny introns.</title>
        <authorList>
            <person name="Slabodnick M."/>
            <person name="Ruby J.G."/>
            <person name="Reiff S.B."/>
            <person name="Swart E.C."/>
            <person name="Gosai S."/>
            <person name="Prabakaran S."/>
            <person name="Witkowska E."/>
            <person name="Larue G.E."/>
            <person name="Fisher S."/>
            <person name="Freeman R.M."/>
            <person name="Gunawardena J."/>
            <person name="Chu W."/>
            <person name="Stover N.A."/>
            <person name="Gregory B.D."/>
            <person name="Nowacki M."/>
            <person name="Derisi J."/>
            <person name="Roy S.W."/>
            <person name="Marshall W.F."/>
            <person name="Sood P."/>
        </authorList>
    </citation>
    <scope>NUCLEOTIDE SEQUENCE [LARGE SCALE GENOMIC DNA]</scope>
    <source>
        <strain evidence="8">WM001</strain>
    </source>
</reference>
<comment type="subcellular location">
    <subcellularLocation>
        <location evidence="1">Membrane</location>
        <topology evidence="1">Multi-pass membrane protein</topology>
    </subcellularLocation>
</comment>
<evidence type="ECO:0000256" key="6">
    <source>
        <dbReference type="SAM" id="Phobius"/>
    </source>
</evidence>
<dbReference type="GO" id="GO:0016020">
    <property type="term" value="C:membrane"/>
    <property type="evidence" value="ECO:0007669"/>
    <property type="project" value="UniProtKB-SubCell"/>
</dbReference>
<evidence type="ECO:0000259" key="7">
    <source>
        <dbReference type="PROSITE" id="PS50850"/>
    </source>
</evidence>
<feature type="transmembrane region" description="Helical" evidence="6">
    <location>
        <begin position="371"/>
        <end position="392"/>
    </location>
</feature>
<gene>
    <name evidence="8" type="ORF">SteCoe_7523</name>
</gene>
<comment type="caution">
    <text evidence="8">The sequence shown here is derived from an EMBL/GenBank/DDBJ whole genome shotgun (WGS) entry which is preliminary data.</text>
</comment>
<feature type="transmembrane region" description="Helical" evidence="6">
    <location>
        <begin position="241"/>
        <end position="262"/>
    </location>
</feature>
<proteinExistence type="predicted"/>
<dbReference type="Proteomes" id="UP000187209">
    <property type="component" value="Unassembled WGS sequence"/>
</dbReference>